<dbReference type="Gene3D" id="1.10.287.500">
    <property type="entry name" value="Helix hairpin bin"/>
    <property type="match status" value="1"/>
</dbReference>
<evidence type="ECO:0000256" key="1">
    <source>
        <dbReference type="SAM" id="MobiDB-lite"/>
    </source>
</evidence>
<reference evidence="2" key="1">
    <citation type="submission" date="2016-07" db="EMBL/GenBank/DDBJ databases">
        <title>Comparative genomics of the Campylobacter concisus group.</title>
        <authorList>
            <person name="Miller W.G."/>
            <person name="Yee E."/>
            <person name="Chapman M.H."/>
            <person name="Huynh S."/>
            <person name="Bono J.L."/>
            <person name="On S.L.W."/>
            <person name="StLeger J."/>
            <person name="Foster G."/>
            <person name="Parker C.T."/>
        </authorList>
    </citation>
    <scope>NUCLEOTIDE SEQUENCE</scope>
    <source>
        <strain evidence="2">525.92</strain>
    </source>
</reference>
<dbReference type="STRING" id="360105.CCV52592_0279"/>
<feature type="compositionally biased region" description="Basic and acidic residues" evidence="1">
    <location>
        <begin position="23"/>
        <end position="49"/>
    </location>
</feature>
<dbReference type="SUPFAM" id="SSF75708">
    <property type="entry name" value="Chemotaxis phosphatase CheZ"/>
    <property type="match status" value="1"/>
</dbReference>
<dbReference type="OrthoDB" id="5347695at2"/>
<protein>
    <recommendedName>
        <fullName evidence="4">Chemotaxis protein</fullName>
    </recommendedName>
</protein>
<gene>
    <name evidence="2" type="ORF">CCV52592_0279</name>
</gene>
<accession>A7GZC4</accession>
<evidence type="ECO:0000313" key="3">
    <source>
        <dbReference type="Proteomes" id="UP000006380"/>
    </source>
</evidence>
<feature type="region of interest" description="Disordered" evidence="1">
    <location>
        <begin position="1"/>
        <end position="54"/>
    </location>
</feature>
<dbReference type="KEGG" id="ccv:CCV52592_0279"/>
<dbReference type="AlphaFoldDB" id="A7GZC4"/>
<organism evidence="2 3">
    <name type="scientific">Campylobacter curvus (strain 525.92)</name>
    <dbReference type="NCBI Taxonomy" id="360105"/>
    <lineage>
        <taxon>Bacteria</taxon>
        <taxon>Pseudomonadati</taxon>
        <taxon>Campylobacterota</taxon>
        <taxon>Epsilonproteobacteria</taxon>
        <taxon>Campylobacterales</taxon>
        <taxon>Campylobacteraceae</taxon>
        <taxon>Campylobacter</taxon>
    </lineage>
</organism>
<name>A7GZC4_CAMC5</name>
<sequence>MTQEELDALMAGGLDDMDDTGEAEPKTEETKTQEIKEEPTPAKQAKDDGVMTIDPSTYRVSAEAAWPPPPPTEDHKMVHQLDDVTRDSEAKATEMLDKLETINNFFMDAESGCGTINDGISANIELFGTLKEKFPNVAAFAEAFERNNTLKSSVDEIIGNLQMGQDEIMMAMDMMQYQDIHRQKIERVINVMRALSKYMNTLFEGKIDDDKRVGSAVHIAGDTTTENLVSNDDIEALIESLGKK</sequence>
<evidence type="ECO:0008006" key="4">
    <source>
        <dbReference type="Google" id="ProtNLM"/>
    </source>
</evidence>
<keyword evidence="3" id="KW-1185">Reference proteome</keyword>
<dbReference type="Proteomes" id="UP000006380">
    <property type="component" value="Chromosome"/>
</dbReference>
<evidence type="ECO:0000313" key="2">
    <source>
        <dbReference type="EMBL" id="EAU01298.3"/>
    </source>
</evidence>
<dbReference type="EMBL" id="CP000767">
    <property type="protein sequence ID" value="EAU01298.3"/>
    <property type="molecule type" value="Genomic_DNA"/>
</dbReference>
<proteinExistence type="predicted"/>